<evidence type="ECO:0000256" key="10">
    <source>
        <dbReference type="ARBA" id="ARBA00022840"/>
    </source>
</evidence>
<dbReference type="SUPFAM" id="SSF55874">
    <property type="entry name" value="ATPase domain of HSP90 chaperone/DNA topoisomerase II/histidine kinase"/>
    <property type="match status" value="1"/>
</dbReference>
<dbReference type="RefSeq" id="WP_115098996.1">
    <property type="nucleotide sequence ID" value="NZ_QHKS01000001.1"/>
</dbReference>
<name>A0A370NGF6_9BURK</name>
<feature type="domain" description="HAMP" evidence="16">
    <location>
        <begin position="189"/>
        <end position="242"/>
    </location>
</feature>
<dbReference type="NCBIfam" id="TIGR01386">
    <property type="entry name" value="cztS_silS_copS"/>
    <property type="match status" value="1"/>
</dbReference>
<dbReference type="Pfam" id="PF02518">
    <property type="entry name" value="HATPase_c"/>
    <property type="match status" value="1"/>
</dbReference>
<evidence type="ECO:0000259" key="15">
    <source>
        <dbReference type="PROSITE" id="PS50109"/>
    </source>
</evidence>
<dbReference type="EC" id="2.7.13.3" evidence="14"/>
<dbReference type="Gene3D" id="1.10.287.130">
    <property type="match status" value="1"/>
</dbReference>
<evidence type="ECO:0000256" key="4">
    <source>
        <dbReference type="ARBA" id="ARBA00022519"/>
    </source>
</evidence>
<dbReference type="AlphaFoldDB" id="A0A370NGF6"/>
<evidence type="ECO:0000256" key="9">
    <source>
        <dbReference type="ARBA" id="ARBA00022777"/>
    </source>
</evidence>
<evidence type="ECO:0000313" key="17">
    <source>
        <dbReference type="EMBL" id="RDK04638.1"/>
    </source>
</evidence>
<evidence type="ECO:0000256" key="11">
    <source>
        <dbReference type="ARBA" id="ARBA00022989"/>
    </source>
</evidence>
<dbReference type="CDD" id="cd00082">
    <property type="entry name" value="HisKA"/>
    <property type="match status" value="1"/>
</dbReference>
<keyword evidence="18" id="KW-1185">Reference proteome</keyword>
<evidence type="ECO:0000256" key="7">
    <source>
        <dbReference type="ARBA" id="ARBA00022692"/>
    </source>
</evidence>
<dbReference type="PANTHER" id="PTHR45436">
    <property type="entry name" value="SENSOR HISTIDINE KINASE YKOH"/>
    <property type="match status" value="1"/>
</dbReference>
<keyword evidence="12 14" id="KW-0902">Two-component regulatory system</keyword>
<dbReference type="InterPro" id="IPR048590">
    <property type="entry name" value="CusS-like_sensor"/>
</dbReference>
<dbReference type="SUPFAM" id="SSF47384">
    <property type="entry name" value="Homodimeric domain of signal transducing histidine kinase"/>
    <property type="match status" value="1"/>
</dbReference>
<dbReference type="SMART" id="SM00304">
    <property type="entry name" value="HAMP"/>
    <property type="match status" value="1"/>
</dbReference>
<keyword evidence="6 14" id="KW-0808">Transferase</keyword>
<feature type="domain" description="Histidine kinase" evidence="15">
    <location>
        <begin position="250"/>
        <end position="463"/>
    </location>
</feature>
<comment type="subcellular location">
    <subcellularLocation>
        <location evidence="2 14">Cell inner membrane</location>
    </subcellularLocation>
</comment>
<dbReference type="InterPro" id="IPR006290">
    <property type="entry name" value="CztS_silS_copS"/>
</dbReference>
<dbReference type="Pfam" id="PF21085">
    <property type="entry name" value="CusS"/>
    <property type="match status" value="1"/>
</dbReference>
<keyword evidence="3 14" id="KW-1003">Cell membrane</keyword>
<dbReference type="CDD" id="cd00075">
    <property type="entry name" value="HATPase"/>
    <property type="match status" value="1"/>
</dbReference>
<keyword evidence="5" id="KW-0597">Phosphoprotein</keyword>
<dbReference type="InterPro" id="IPR003660">
    <property type="entry name" value="HAMP_dom"/>
</dbReference>
<dbReference type="SMART" id="SM00387">
    <property type="entry name" value="HATPase_c"/>
    <property type="match status" value="1"/>
</dbReference>
<evidence type="ECO:0000256" key="8">
    <source>
        <dbReference type="ARBA" id="ARBA00022741"/>
    </source>
</evidence>
<comment type="caution">
    <text evidence="17">The sequence shown here is derived from an EMBL/GenBank/DDBJ whole genome shotgun (WGS) entry which is preliminary data.</text>
</comment>
<evidence type="ECO:0000259" key="16">
    <source>
        <dbReference type="PROSITE" id="PS50885"/>
    </source>
</evidence>
<keyword evidence="11 14" id="KW-1133">Transmembrane helix</keyword>
<dbReference type="Gene3D" id="6.10.340.10">
    <property type="match status" value="1"/>
</dbReference>
<evidence type="ECO:0000256" key="13">
    <source>
        <dbReference type="ARBA" id="ARBA00023136"/>
    </source>
</evidence>
<dbReference type="PANTHER" id="PTHR45436:SF3">
    <property type="entry name" value="SENSOR HISTIDINE KINASE HPRS"/>
    <property type="match status" value="1"/>
</dbReference>
<feature type="transmembrane region" description="Helical" evidence="14">
    <location>
        <begin position="167"/>
        <end position="188"/>
    </location>
</feature>
<dbReference type="InterPro" id="IPR036097">
    <property type="entry name" value="HisK_dim/P_sf"/>
</dbReference>
<dbReference type="GO" id="GO:0005524">
    <property type="term" value="F:ATP binding"/>
    <property type="evidence" value="ECO:0007669"/>
    <property type="project" value="UniProtKB-KW"/>
</dbReference>
<keyword evidence="10 14" id="KW-0067">ATP-binding</keyword>
<dbReference type="GO" id="GO:0005886">
    <property type="term" value="C:plasma membrane"/>
    <property type="evidence" value="ECO:0007669"/>
    <property type="project" value="UniProtKB-SubCell"/>
</dbReference>
<dbReference type="InterPro" id="IPR005467">
    <property type="entry name" value="His_kinase_dom"/>
</dbReference>
<dbReference type="CDD" id="cd06225">
    <property type="entry name" value="HAMP"/>
    <property type="match status" value="1"/>
</dbReference>
<sequence>MTTGPRSYSLLKRLTLAFSAAAILVFALTGAFLYNALSNELQRRDDIEITGKLSQFLQLARDAGSAQDVRHNPSVFHEVLLSHPGVYLAIFDRQGAVLLQHSDRSSFDLVTTPAAHRPNAPYACEPPGIGPSRCVFADETLPSGDSVRVLLVRAAADRQSLLESYRIDIWLAVAVGAALVGALGYAVARRGFSPVRSIGRQTSRIEAHNLSERLDIEGGPIELQDIAFSVNRMLDRLERAFVRLSQFSSDLAHDMRTPLANVISSSQVTLSRTRTTEEYEALIDSNIEECERLQRMIENMLFLARTDNAQQLIKVAEFDAASELRRLASYFQGLAEEAGVQIAVEGNAWIAADGTLFRRAVSNLISNALDHAFAGSSVELSLFDSPGYAVVEVTNQGHAIAPEHVDRIFERFYRVDASRHGSARNAGLGLAIVKSIMELHRGKVDVASYGERTTFTLYFPRPVAV</sequence>
<keyword evidence="7 14" id="KW-0812">Transmembrane</keyword>
<evidence type="ECO:0000256" key="14">
    <source>
        <dbReference type="RuleBase" id="RU364088"/>
    </source>
</evidence>
<organism evidence="17 18">
    <name type="scientific">Paraburkholderia lacunae</name>
    <dbReference type="NCBI Taxonomy" id="2211104"/>
    <lineage>
        <taxon>Bacteria</taxon>
        <taxon>Pseudomonadati</taxon>
        <taxon>Pseudomonadota</taxon>
        <taxon>Betaproteobacteria</taxon>
        <taxon>Burkholderiales</taxon>
        <taxon>Burkholderiaceae</taxon>
        <taxon>Paraburkholderia</taxon>
    </lineage>
</organism>
<dbReference type="SMART" id="SM00388">
    <property type="entry name" value="HisKA"/>
    <property type="match status" value="1"/>
</dbReference>
<dbReference type="OrthoDB" id="9786919at2"/>
<evidence type="ECO:0000313" key="18">
    <source>
        <dbReference type="Proteomes" id="UP000254875"/>
    </source>
</evidence>
<dbReference type="Pfam" id="PF00512">
    <property type="entry name" value="HisKA"/>
    <property type="match status" value="1"/>
</dbReference>
<dbReference type="Gene3D" id="3.30.565.10">
    <property type="entry name" value="Histidine kinase-like ATPase, C-terminal domain"/>
    <property type="match status" value="1"/>
</dbReference>
<dbReference type="InterPro" id="IPR036890">
    <property type="entry name" value="HATPase_C_sf"/>
</dbReference>
<reference evidence="18" key="1">
    <citation type="submission" date="2018-05" db="EMBL/GenBank/DDBJ databases">
        <authorList>
            <person name="Feng T."/>
        </authorList>
    </citation>
    <scope>NUCLEOTIDE SEQUENCE [LARGE SCALE GENOMIC DNA]</scope>
    <source>
        <strain evidence="18">S27</strain>
    </source>
</reference>
<evidence type="ECO:0000256" key="5">
    <source>
        <dbReference type="ARBA" id="ARBA00022553"/>
    </source>
</evidence>
<dbReference type="InterPro" id="IPR003594">
    <property type="entry name" value="HATPase_dom"/>
</dbReference>
<feature type="transmembrane region" description="Helical" evidence="14">
    <location>
        <begin position="14"/>
        <end position="34"/>
    </location>
</feature>
<dbReference type="InterPro" id="IPR004358">
    <property type="entry name" value="Sig_transdc_His_kin-like_C"/>
</dbReference>
<dbReference type="Pfam" id="PF00672">
    <property type="entry name" value="HAMP"/>
    <property type="match status" value="1"/>
</dbReference>
<dbReference type="PRINTS" id="PR00344">
    <property type="entry name" value="BCTRLSENSOR"/>
</dbReference>
<dbReference type="PROSITE" id="PS50885">
    <property type="entry name" value="HAMP"/>
    <property type="match status" value="1"/>
</dbReference>
<evidence type="ECO:0000256" key="2">
    <source>
        <dbReference type="ARBA" id="ARBA00004533"/>
    </source>
</evidence>
<dbReference type="Proteomes" id="UP000254875">
    <property type="component" value="Unassembled WGS sequence"/>
</dbReference>
<keyword evidence="13 14" id="KW-0472">Membrane</keyword>
<dbReference type="GO" id="GO:0000155">
    <property type="term" value="F:phosphorelay sensor kinase activity"/>
    <property type="evidence" value="ECO:0007669"/>
    <property type="project" value="InterPro"/>
</dbReference>
<gene>
    <name evidence="17" type="ORF">DLM46_01875</name>
</gene>
<dbReference type="InterPro" id="IPR003661">
    <property type="entry name" value="HisK_dim/P_dom"/>
</dbReference>
<evidence type="ECO:0000256" key="12">
    <source>
        <dbReference type="ARBA" id="ARBA00023012"/>
    </source>
</evidence>
<evidence type="ECO:0000256" key="6">
    <source>
        <dbReference type="ARBA" id="ARBA00022679"/>
    </source>
</evidence>
<evidence type="ECO:0000256" key="3">
    <source>
        <dbReference type="ARBA" id="ARBA00022475"/>
    </source>
</evidence>
<keyword evidence="4 14" id="KW-0997">Cell inner membrane</keyword>
<dbReference type="EMBL" id="QHKS01000001">
    <property type="protein sequence ID" value="RDK04638.1"/>
    <property type="molecule type" value="Genomic_DNA"/>
</dbReference>
<accession>A0A370NGF6</accession>
<protein>
    <recommendedName>
        <fullName evidence="14">Sensor protein</fullName>
        <ecNumber evidence="14">2.7.13.3</ecNumber>
    </recommendedName>
</protein>
<dbReference type="InterPro" id="IPR050428">
    <property type="entry name" value="TCS_sensor_his_kinase"/>
</dbReference>
<proteinExistence type="predicted"/>
<dbReference type="PROSITE" id="PS50109">
    <property type="entry name" value="HIS_KIN"/>
    <property type="match status" value="1"/>
</dbReference>
<comment type="function">
    <text evidence="14">Member of a two-component regulatory system.</text>
</comment>
<keyword evidence="8 14" id="KW-0547">Nucleotide-binding</keyword>
<keyword evidence="9 14" id="KW-0418">Kinase</keyword>
<comment type="catalytic activity">
    <reaction evidence="1 14">
        <text>ATP + protein L-histidine = ADP + protein N-phospho-L-histidine.</text>
        <dbReference type="EC" id="2.7.13.3"/>
    </reaction>
</comment>
<evidence type="ECO:0000256" key="1">
    <source>
        <dbReference type="ARBA" id="ARBA00000085"/>
    </source>
</evidence>